<feature type="compositionally biased region" description="Pro residues" evidence="1">
    <location>
        <begin position="333"/>
        <end position="348"/>
    </location>
</feature>
<feature type="region of interest" description="Disordered" evidence="1">
    <location>
        <begin position="235"/>
        <end position="279"/>
    </location>
</feature>
<feature type="region of interest" description="Disordered" evidence="1">
    <location>
        <begin position="300"/>
        <end position="361"/>
    </location>
</feature>
<dbReference type="Pfam" id="PF12773">
    <property type="entry name" value="DZR"/>
    <property type="match status" value="1"/>
</dbReference>
<evidence type="ECO:0000313" key="3">
    <source>
        <dbReference type="EMBL" id="RGE41178.1"/>
    </source>
</evidence>
<dbReference type="EMBL" id="QURR01000030">
    <property type="protein sequence ID" value="RGE41178.1"/>
    <property type="molecule type" value="Genomic_DNA"/>
</dbReference>
<feature type="compositionally biased region" description="Pro residues" evidence="1">
    <location>
        <begin position="307"/>
        <end position="317"/>
    </location>
</feature>
<feature type="compositionally biased region" description="Polar residues" evidence="1">
    <location>
        <begin position="320"/>
        <end position="330"/>
    </location>
</feature>
<name>A0A373FAK7_COMTE</name>
<dbReference type="OrthoDB" id="8795577at2"/>
<organism evidence="3 4">
    <name type="scientific">Comamonas testosteroni</name>
    <name type="common">Pseudomonas testosteroni</name>
    <dbReference type="NCBI Taxonomy" id="285"/>
    <lineage>
        <taxon>Bacteria</taxon>
        <taxon>Pseudomonadati</taxon>
        <taxon>Pseudomonadota</taxon>
        <taxon>Betaproteobacteria</taxon>
        <taxon>Burkholderiales</taxon>
        <taxon>Comamonadaceae</taxon>
        <taxon>Comamonas</taxon>
    </lineage>
</organism>
<evidence type="ECO:0000259" key="2">
    <source>
        <dbReference type="Pfam" id="PF12773"/>
    </source>
</evidence>
<dbReference type="Proteomes" id="UP000261948">
    <property type="component" value="Unassembled WGS sequence"/>
</dbReference>
<feature type="compositionally biased region" description="Low complexity" evidence="1">
    <location>
        <begin position="235"/>
        <end position="244"/>
    </location>
</feature>
<feature type="compositionally biased region" description="Pro residues" evidence="1">
    <location>
        <begin position="129"/>
        <end position="139"/>
    </location>
</feature>
<comment type="caution">
    <text evidence="3">The sequence shown here is derived from an EMBL/GenBank/DDBJ whole genome shotgun (WGS) entry which is preliminary data.</text>
</comment>
<dbReference type="AlphaFoldDB" id="A0A373FAK7"/>
<keyword evidence="4" id="KW-1185">Reference proteome</keyword>
<sequence>MNCSQCGNALAANAKFCNRCGSRQNLPSTVAEAAVTAAPASAATEKICPQCQAVCKPQAKFCPKCGSSFPAMTDGANPAPTAALSPSALPSATVTTAASAALQVAATTAAITAPPAEPAKDAAAAPVTAPAPIPLPTPAPALNTQPPRIEPMLAAPEPAARPVNAMPSDMGTINAAPPPPPFLSNAPPSYSNAPALLQEPPRSSQAWIKWMVLALIVAAIGGGVLLARNMGALSSLNSPSVSPSDRNGVSDADKSKADNVVGPQGVGGSSSAATPASDPSVVTIPAPVATTPIDAPAPVTQVAPAVSAPPEPPPPLKLPQIQSNAGSGTESGPTPPNPAPKPAKPRPPARSGGPSLDDLLD</sequence>
<feature type="compositionally biased region" description="Low complexity" evidence="1">
    <location>
        <begin position="269"/>
        <end position="279"/>
    </location>
</feature>
<reference evidence="3 4" key="1">
    <citation type="submission" date="2018-08" db="EMBL/GenBank/DDBJ databases">
        <title>Comamonas testosteroni strain SWCO2.</title>
        <authorList>
            <person name="Jiang N."/>
            <person name="Zhang X.Z."/>
        </authorList>
    </citation>
    <scope>NUCLEOTIDE SEQUENCE [LARGE SCALE GENOMIC DNA]</scope>
    <source>
        <strain evidence="3 4">SWCO2</strain>
    </source>
</reference>
<feature type="domain" description="DZANK-type" evidence="2">
    <location>
        <begin position="3"/>
        <end position="66"/>
    </location>
</feature>
<accession>A0A373FAK7</accession>
<gene>
    <name evidence="3" type="ORF">DZC30_19100</name>
</gene>
<protein>
    <recommendedName>
        <fullName evidence="2">DZANK-type domain-containing protein</fullName>
    </recommendedName>
</protein>
<proteinExistence type="predicted"/>
<feature type="region of interest" description="Disordered" evidence="1">
    <location>
        <begin position="114"/>
        <end position="149"/>
    </location>
</feature>
<dbReference type="InterPro" id="IPR025874">
    <property type="entry name" value="DZR"/>
</dbReference>
<evidence type="ECO:0000313" key="4">
    <source>
        <dbReference type="Proteomes" id="UP000261948"/>
    </source>
</evidence>
<evidence type="ECO:0000256" key="1">
    <source>
        <dbReference type="SAM" id="MobiDB-lite"/>
    </source>
</evidence>